<dbReference type="InterPro" id="IPR011333">
    <property type="entry name" value="SKP1/BTB/POZ_sf"/>
</dbReference>
<dbReference type="PANTHER" id="PTHR47022">
    <property type="entry name" value="BTB AND MATH DOMAIN-CONTAINING PROTEIN 36-RELATED"/>
    <property type="match status" value="1"/>
</dbReference>
<dbReference type="CDD" id="cd18186">
    <property type="entry name" value="BTB_POZ_ZBTB_KLHL-like"/>
    <property type="match status" value="1"/>
</dbReference>
<evidence type="ECO:0000256" key="1">
    <source>
        <dbReference type="SAM" id="MobiDB-lite"/>
    </source>
</evidence>
<dbReference type="PROSITE" id="PS50097">
    <property type="entry name" value="BTB"/>
    <property type="match status" value="1"/>
</dbReference>
<keyword evidence="4" id="KW-1185">Reference proteome</keyword>
<dbReference type="PANTHER" id="PTHR47022:SF1">
    <property type="entry name" value="BTB AND MATH DOMAIN-CONTAINING PROTEIN 36-RELATED"/>
    <property type="match status" value="1"/>
</dbReference>
<dbReference type="Proteomes" id="UP001432027">
    <property type="component" value="Unassembled WGS sequence"/>
</dbReference>
<feature type="domain" description="BTB" evidence="2">
    <location>
        <begin position="115"/>
        <end position="171"/>
    </location>
</feature>
<dbReference type="SUPFAM" id="SSF54695">
    <property type="entry name" value="POZ domain"/>
    <property type="match status" value="1"/>
</dbReference>
<protein>
    <recommendedName>
        <fullName evidence="2">BTB domain-containing protein</fullName>
    </recommendedName>
</protein>
<evidence type="ECO:0000259" key="2">
    <source>
        <dbReference type="PROSITE" id="PS50097"/>
    </source>
</evidence>
<dbReference type="Pfam" id="PF00651">
    <property type="entry name" value="BTB"/>
    <property type="match status" value="1"/>
</dbReference>
<reference evidence="3" key="1">
    <citation type="submission" date="2023-10" db="EMBL/GenBank/DDBJ databases">
        <title>Genome assembly of Pristionchus species.</title>
        <authorList>
            <person name="Yoshida K."/>
            <person name="Sommer R.J."/>
        </authorList>
    </citation>
    <scope>NUCLEOTIDE SEQUENCE</scope>
    <source>
        <strain evidence="3">RS0144</strain>
    </source>
</reference>
<dbReference type="InterPro" id="IPR000210">
    <property type="entry name" value="BTB/POZ_dom"/>
</dbReference>
<sequence>MEDSNGLRAFDPKSRATTSTSSCRVTLSGIEEETGNAKRTSNSSSSRRMATTFVRRFNDSESIREIERGSMSMLTEPGFGYIHNDKVVVEFHISIINSEGNYADLSKFSSLVDSSNVTLVIGDKKIPVFKEYLAMQSPVFNAMFYGNYAEKGKNEVPINDVVYEEFVCLLNGSRIAQCCIF</sequence>
<organism evidence="3 4">
    <name type="scientific">Pristionchus entomophagus</name>
    <dbReference type="NCBI Taxonomy" id="358040"/>
    <lineage>
        <taxon>Eukaryota</taxon>
        <taxon>Metazoa</taxon>
        <taxon>Ecdysozoa</taxon>
        <taxon>Nematoda</taxon>
        <taxon>Chromadorea</taxon>
        <taxon>Rhabditida</taxon>
        <taxon>Rhabditina</taxon>
        <taxon>Diplogasteromorpha</taxon>
        <taxon>Diplogasteroidea</taxon>
        <taxon>Neodiplogasteridae</taxon>
        <taxon>Pristionchus</taxon>
    </lineage>
</organism>
<accession>A0AAV5SLQ9</accession>
<proteinExistence type="predicted"/>
<feature type="compositionally biased region" description="Polar residues" evidence="1">
    <location>
        <begin position="15"/>
        <end position="25"/>
    </location>
</feature>
<name>A0AAV5SLQ9_9BILA</name>
<evidence type="ECO:0000313" key="3">
    <source>
        <dbReference type="EMBL" id="GMS83470.1"/>
    </source>
</evidence>
<dbReference type="EMBL" id="BTSX01000002">
    <property type="protein sequence ID" value="GMS83470.1"/>
    <property type="molecule type" value="Genomic_DNA"/>
</dbReference>
<comment type="caution">
    <text evidence="3">The sequence shown here is derived from an EMBL/GenBank/DDBJ whole genome shotgun (WGS) entry which is preliminary data.</text>
</comment>
<feature type="compositionally biased region" description="Polar residues" evidence="1">
    <location>
        <begin position="37"/>
        <end position="48"/>
    </location>
</feature>
<dbReference type="Gene3D" id="3.30.710.10">
    <property type="entry name" value="Potassium Channel Kv1.1, Chain A"/>
    <property type="match status" value="1"/>
</dbReference>
<gene>
    <name evidence="3" type="ORF">PENTCL1PPCAC_5645</name>
</gene>
<dbReference type="AlphaFoldDB" id="A0AAV5SLQ9"/>
<evidence type="ECO:0000313" key="4">
    <source>
        <dbReference type="Proteomes" id="UP001432027"/>
    </source>
</evidence>
<feature type="region of interest" description="Disordered" evidence="1">
    <location>
        <begin position="1"/>
        <end position="48"/>
    </location>
</feature>